<dbReference type="OrthoDB" id="9778453at2"/>
<dbReference type="GO" id="GO:0016787">
    <property type="term" value="F:hydrolase activity"/>
    <property type="evidence" value="ECO:0007669"/>
    <property type="project" value="UniProtKB-KW"/>
</dbReference>
<sequence length="364" mass="39937">MPAATATTVLLAELANGQEADFFALLTAKETLTTRDGKPYFRVTFRDAKREVSFPIWGDAPLAAACRDQWTVGEFFKLRATYRETNFGPQLDIRRIRAVNDEDVAAGFDSAMCLPKARVDAAVMFDELRKLVVKSVKDEAVSTLVVAILDANRETLLKLPAATHNHHAYAGGFLEHVLSVTKTCVYLADKYAEMCPEMQPPLDKDQVIAGGVLHDIGKLRELELTPMGAEYSPAGVLIGHMLQGRDILREMAAQHPIDPEKLLRLEHIIIAHQRLPEWGAPKPPMTPEALLVHYADDMDAKLQMMMATLASEPHSGPLTSSKNPLRQRIYRGPLVIAERGPGEDGGGIDSAAAGVGDDPDRLEE</sequence>
<dbReference type="InterPro" id="IPR003607">
    <property type="entry name" value="HD/PDEase_dom"/>
</dbReference>
<evidence type="ECO:0000256" key="1">
    <source>
        <dbReference type="ARBA" id="ARBA00022801"/>
    </source>
</evidence>
<gene>
    <name evidence="4" type="primary">yhaM_1</name>
    <name evidence="4" type="ORF">I41_43140</name>
</gene>
<keyword evidence="1 4" id="KW-0378">Hydrolase</keyword>
<reference evidence="4 5" key="1">
    <citation type="submission" date="2019-02" db="EMBL/GenBank/DDBJ databases">
        <title>Deep-cultivation of Planctomycetes and their phenomic and genomic characterization uncovers novel biology.</title>
        <authorList>
            <person name="Wiegand S."/>
            <person name="Jogler M."/>
            <person name="Boedeker C."/>
            <person name="Pinto D."/>
            <person name="Vollmers J."/>
            <person name="Rivas-Marin E."/>
            <person name="Kohn T."/>
            <person name="Peeters S.H."/>
            <person name="Heuer A."/>
            <person name="Rast P."/>
            <person name="Oberbeckmann S."/>
            <person name="Bunk B."/>
            <person name="Jeske O."/>
            <person name="Meyerdierks A."/>
            <person name="Storesund J.E."/>
            <person name="Kallscheuer N."/>
            <person name="Luecker S."/>
            <person name="Lage O.M."/>
            <person name="Pohl T."/>
            <person name="Merkel B.J."/>
            <person name="Hornburger P."/>
            <person name="Mueller R.-W."/>
            <person name="Bruemmer F."/>
            <person name="Labrenz M."/>
            <person name="Spormann A.M."/>
            <person name="Op den Camp H."/>
            <person name="Overmann J."/>
            <person name="Amann R."/>
            <person name="Jetten M.S.M."/>
            <person name="Mascher T."/>
            <person name="Medema M.H."/>
            <person name="Devos D.P."/>
            <person name="Kaster A.-K."/>
            <person name="Ovreas L."/>
            <person name="Rohde M."/>
            <person name="Galperin M.Y."/>
            <person name="Jogler C."/>
        </authorList>
    </citation>
    <scope>NUCLEOTIDE SEQUENCE [LARGE SCALE GENOMIC DNA]</scope>
    <source>
        <strain evidence="4 5">I41</strain>
    </source>
</reference>
<accession>A0A517U3A2</accession>
<evidence type="ECO:0000256" key="2">
    <source>
        <dbReference type="SAM" id="MobiDB-lite"/>
    </source>
</evidence>
<evidence type="ECO:0000313" key="5">
    <source>
        <dbReference type="Proteomes" id="UP000317909"/>
    </source>
</evidence>
<dbReference type="SUPFAM" id="SSF109604">
    <property type="entry name" value="HD-domain/PDEase-like"/>
    <property type="match status" value="1"/>
</dbReference>
<dbReference type="SMART" id="SM00471">
    <property type="entry name" value="HDc"/>
    <property type="match status" value="1"/>
</dbReference>
<feature type="region of interest" description="Disordered" evidence="2">
    <location>
        <begin position="336"/>
        <end position="364"/>
    </location>
</feature>
<proteinExistence type="predicted"/>
<dbReference type="RefSeq" id="WP_145434800.1">
    <property type="nucleotide sequence ID" value="NZ_CP036339.1"/>
</dbReference>
<protein>
    <submittedName>
        <fullName evidence="4">3'-5' exoribonuclease YhaM</fullName>
        <ecNumber evidence="4">3.1.-.-</ecNumber>
    </submittedName>
</protein>
<dbReference type="InterPro" id="IPR050798">
    <property type="entry name" value="YhaM_exoribonuc/phosphodiest"/>
</dbReference>
<dbReference type="AlphaFoldDB" id="A0A517U3A2"/>
<dbReference type="GO" id="GO:0031125">
    <property type="term" value="P:rRNA 3'-end processing"/>
    <property type="evidence" value="ECO:0007669"/>
    <property type="project" value="TreeGrafter"/>
</dbReference>
<dbReference type="EMBL" id="CP036339">
    <property type="protein sequence ID" value="QDT75105.1"/>
    <property type="molecule type" value="Genomic_DNA"/>
</dbReference>
<dbReference type="Pfam" id="PF01966">
    <property type="entry name" value="HD"/>
    <property type="match status" value="1"/>
</dbReference>
<dbReference type="CDD" id="cd00077">
    <property type="entry name" value="HDc"/>
    <property type="match status" value="1"/>
</dbReference>
<evidence type="ECO:0000313" key="4">
    <source>
        <dbReference type="EMBL" id="QDT75105.1"/>
    </source>
</evidence>
<evidence type="ECO:0000259" key="3">
    <source>
        <dbReference type="SMART" id="SM00471"/>
    </source>
</evidence>
<organism evidence="4 5">
    <name type="scientific">Lacipirellula limnantheis</name>
    <dbReference type="NCBI Taxonomy" id="2528024"/>
    <lineage>
        <taxon>Bacteria</taxon>
        <taxon>Pseudomonadati</taxon>
        <taxon>Planctomycetota</taxon>
        <taxon>Planctomycetia</taxon>
        <taxon>Pirellulales</taxon>
        <taxon>Lacipirellulaceae</taxon>
        <taxon>Lacipirellula</taxon>
    </lineage>
</organism>
<dbReference type="PANTHER" id="PTHR37294">
    <property type="entry name" value="3'-5' EXORIBONUCLEASE YHAM"/>
    <property type="match status" value="1"/>
</dbReference>
<dbReference type="EC" id="3.1.-.-" evidence="4"/>
<dbReference type="Proteomes" id="UP000317909">
    <property type="component" value="Chromosome"/>
</dbReference>
<dbReference type="PANTHER" id="PTHR37294:SF1">
    <property type="entry name" value="3'-5' EXORIBONUCLEASE YHAM"/>
    <property type="match status" value="1"/>
</dbReference>
<keyword evidence="5" id="KW-1185">Reference proteome</keyword>
<dbReference type="KEGG" id="llh:I41_43140"/>
<feature type="domain" description="HD/PDEase" evidence="3">
    <location>
        <begin position="169"/>
        <end position="310"/>
    </location>
</feature>
<dbReference type="InterPro" id="IPR006674">
    <property type="entry name" value="HD_domain"/>
</dbReference>
<name>A0A517U3A2_9BACT</name>
<dbReference type="Gene3D" id="1.10.3210.10">
    <property type="entry name" value="Hypothetical protein af1432"/>
    <property type="match status" value="1"/>
</dbReference>